<dbReference type="PANTHER" id="PTHR34698:SF2">
    <property type="entry name" value="5-OXOPROLINASE SUBUNIT B"/>
    <property type="match status" value="1"/>
</dbReference>
<accession>A0A318D2E9</accession>
<evidence type="ECO:0000259" key="4">
    <source>
        <dbReference type="SMART" id="SM00796"/>
    </source>
</evidence>
<dbReference type="Proteomes" id="UP000247689">
    <property type="component" value="Unassembled WGS sequence"/>
</dbReference>
<dbReference type="InterPro" id="IPR010016">
    <property type="entry name" value="PxpB"/>
</dbReference>
<dbReference type="InterPro" id="IPR003833">
    <property type="entry name" value="CT_C_D"/>
</dbReference>
<dbReference type="RefSeq" id="WP_110201209.1">
    <property type="nucleotide sequence ID" value="NZ_QICH01000002.1"/>
</dbReference>
<comment type="caution">
    <text evidence="5">The sequence shown here is derived from an EMBL/GenBank/DDBJ whole genome shotgun (WGS) entry which is preliminary data.</text>
</comment>
<dbReference type="SUPFAM" id="SSF50891">
    <property type="entry name" value="Cyclophilin-like"/>
    <property type="match status" value="1"/>
</dbReference>
<keyword evidence="2 5" id="KW-0378">Hydrolase</keyword>
<dbReference type="NCBIfam" id="TIGR00370">
    <property type="entry name" value="5-oxoprolinase subunit PxpB"/>
    <property type="match status" value="1"/>
</dbReference>
<dbReference type="PANTHER" id="PTHR34698">
    <property type="entry name" value="5-OXOPROLINASE SUBUNIT B"/>
    <property type="match status" value="1"/>
</dbReference>
<feature type="domain" description="Carboxyltransferase" evidence="4">
    <location>
        <begin position="4"/>
        <end position="205"/>
    </location>
</feature>
<name>A0A318D2E9_9GAMM</name>
<dbReference type="SMART" id="SM00796">
    <property type="entry name" value="AHS1"/>
    <property type="match status" value="1"/>
</dbReference>
<keyword evidence="3" id="KW-0067">ATP-binding</keyword>
<dbReference type="GO" id="GO:0016787">
    <property type="term" value="F:hydrolase activity"/>
    <property type="evidence" value="ECO:0007669"/>
    <property type="project" value="UniProtKB-KW"/>
</dbReference>
<dbReference type="GO" id="GO:0005524">
    <property type="term" value="F:ATP binding"/>
    <property type="evidence" value="ECO:0007669"/>
    <property type="project" value="UniProtKB-KW"/>
</dbReference>
<evidence type="ECO:0000313" key="5">
    <source>
        <dbReference type="EMBL" id="PXF63406.1"/>
    </source>
</evidence>
<keyword evidence="6" id="KW-1185">Reference proteome</keyword>
<keyword evidence="1" id="KW-0547">Nucleotide-binding</keyword>
<dbReference type="EMBL" id="QICH01000002">
    <property type="protein sequence ID" value="PXF63406.1"/>
    <property type="molecule type" value="Genomic_DNA"/>
</dbReference>
<evidence type="ECO:0000256" key="1">
    <source>
        <dbReference type="ARBA" id="ARBA00022741"/>
    </source>
</evidence>
<dbReference type="Gene3D" id="3.30.1360.40">
    <property type="match status" value="1"/>
</dbReference>
<sequence>MFNYSVNINSDNSLIIEFKGEISLELTRFILGCKQNIEQAQLTGIIETVPAYNSLLAIFKPLEWEPVQTSSTIEKLLSSAKAVETSDSEKHIIPVCYDASLAPDLEYVAQRTNLSVKEVVNLHTANQYPVYMLGFLPGFLYLGGLNPKLHCTRRDDPRAKVEAGSVAIGGEQTGIYPIDSPGGWNIIGKTPKRIFDITKNKPAIAKPLDTIQFTSISLDEFNSYEH</sequence>
<evidence type="ECO:0000313" key="6">
    <source>
        <dbReference type="Proteomes" id="UP000247689"/>
    </source>
</evidence>
<proteinExistence type="predicted"/>
<dbReference type="Gene3D" id="2.40.100.10">
    <property type="entry name" value="Cyclophilin-like"/>
    <property type="match status" value="1"/>
</dbReference>
<dbReference type="SUPFAM" id="SSF160467">
    <property type="entry name" value="PH0987 N-terminal domain-like"/>
    <property type="match status" value="1"/>
</dbReference>
<evidence type="ECO:0000256" key="2">
    <source>
        <dbReference type="ARBA" id="ARBA00022801"/>
    </source>
</evidence>
<dbReference type="Pfam" id="PF02682">
    <property type="entry name" value="CT_C_D"/>
    <property type="match status" value="1"/>
</dbReference>
<dbReference type="AlphaFoldDB" id="A0A318D2E9"/>
<dbReference type="InterPro" id="IPR029000">
    <property type="entry name" value="Cyclophilin-like_dom_sf"/>
</dbReference>
<protein>
    <submittedName>
        <fullName evidence="5">Allophanate hydrolase subunit 1</fullName>
    </submittedName>
</protein>
<evidence type="ECO:0000256" key="3">
    <source>
        <dbReference type="ARBA" id="ARBA00022840"/>
    </source>
</evidence>
<organism evidence="5 6">
    <name type="scientific">Kangiella spongicola</name>
    <dbReference type="NCBI Taxonomy" id="796379"/>
    <lineage>
        <taxon>Bacteria</taxon>
        <taxon>Pseudomonadati</taxon>
        <taxon>Pseudomonadota</taxon>
        <taxon>Gammaproteobacteria</taxon>
        <taxon>Kangiellales</taxon>
        <taxon>Kangiellaceae</taxon>
        <taxon>Kangiella</taxon>
    </lineage>
</organism>
<dbReference type="OrthoDB" id="9778567at2"/>
<gene>
    <name evidence="5" type="ORF">DL796_08220</name>
</gene>
<reference evidence="5 6" key="1">
    <citation type="submission" date="2018-05" db="EMBL/GenBank/DDBJ databases">
        <title>Kangiella spongicola genome sequence.</title>
        <authorList>
            <person name="Maclea K.S."/>
            <person name="Goen A.E."/>
            <person name="Kelley C."/>
            <person name="Underriner A."/>
            <person name="Silverwood T."/>
            <person name="Trachtenberg A.M."/>
        </authorList>
    </citation>
    <scope>NUCLEOTIDE SEQUENCE [LARGE SCALE GENOMIC DNA]</scope>
    <source>
        <strain evidence="5 6">ATCC BAA-2076</strain>
    </source>
</reference>